<keyword evidence="2 4" id="KW-0238">DNA-binding</keyword>
<dbReference type="PROSITE" id="PS50977">
    <property type="entry name" value="HTH_TETR_2"/>
    <property type="match status" value="1"/>
</dbReference>
<dbReference type="RefSeq" id="WP_077118924.1">
    <property type="nucleotide sequence ID" value="NZ_MUKP01000009.1"/>
</dbReference>
<dbReference type="EMBL" id="MUMY01000016">
    <property type="protein sequence ID" value="ONM47223.1"/>
    <property type="molecule type" value="Genomic_DNA"/>
</dbReference>
<dbReference type="STRING" id="1538463.B0T36_02180"/>
<dbReference type="SUPFAM" id="SSF48498">
    <property type="entry name" value="Tetracyclin repressor-like, C-terminal domain"/>
    <property type="match status" value="1"/>
</dbReference>
<evidence type="ECO:0000313" key="6">
    <source>
        <dbReference type="EMBL" id="ONM47223.1"/>
    </source>
</evidence>
<organism evidence="6 7">
    <name type="scientific">Nocardia donostiensis</name>
    <dbReference type="NCBI Taxonomy" id="1538463"/>
    <lineage>
        <taxon>Bacteria</taxon>
        <taxon>Bacillati</taxon>
        <taxon>Actinomycetota</taxon>
        <taxon>Actinomycetes</taxon>
        <taxon>Mycobacteriales</taxon>
        <taxon>Nocardiaceae</taxon>
        <taxon>Nocardia</taxon>
    </lineage>
</organism>
<keyword evidence="1" id="KW-0805">Transcription regulation</keyword>
<proteinExistence type="predicted"/>
<protein>
    <submittedName>
        <fullName evidence="6">TetR family transcriptional regulator</fullName>
    </submittedName>
</protein>
<dbReference type="PANTHER" id="PTHR30055:SF234">
    <property type="entry name" value="HTH-TYPE TRANSCRIPTIONAL REGULATOR BETI"/>
    <property type="match status" value="1"/>
</dbReference>
<evidence type="ECO:0000256" key="1">
    <source>
        <dbReference type="ARBA" id="ARBA00023015"/>
    </source>
</evidence>
<name>A0A1W0BEF4_9NOCA</name>
<accession>A0A1W0BEF4</accession>
<dbReference type="Gene3D" id="1.10.357.10">
    <property type="entry name" value="Tetracycline Repressor, domain 2"/>
    <property type="match status" value="1"/>
</dbReference>
<evidence type="ECO:0000313" key="7">
    <source>
        <dbReference type="Proteomes" id="UP000188836"/>
    </source>
</evidence>
<feature type="domain" description="HTH tetR-type" evidence="5">
    <location>
        <begin position="7"/>
        <end position="67"/>
    </location>
</feature>
<evidence type="ECO:0000256" key="2">
    <source>
        <dbReference type="ARBA" id="ARBA00023125"/>
    </source>
</evidence>
<keyword evidence="3" id="KW-0804">Transcription</keyword>
<reference evidence="6 7" key="1">
    <citation type="journal article" date="2016" name="Antonie Van Leeuwenhoek">
        <title>Nocardia donostiensis sp. nov., isolated from human respiratory specimens.</title>
        <authorList>
            <person name="Ercibengoa M."/>
            <person name="Bell M."/>
            <person name="Marimon J.M."/>
            <person name="Humrighouse B."/>
            <person name="Klenk H.P."/>
            <person name="Potter G."/>
            <person name="Perez-Trallero E."/>
        </authorList>
    </citation>
    <scope>NUCLEOTIDE SEQUENCE [LARGE SCALE GENOMIC DNA]</scope>
    <source>
        <strain evidence="6 7">X1655</strain>
    </source>
</reference>
<dbReference type="InterPro" id="IPR001647">
    <property type="entry name" value="HTH_TetR"/>
</dbReference>
<dbReference type="Pfam" id="PF00440">
    <property type="entry name" value="TetR_N"/>
    <property type="match status" value="1"/>
</dbReference>
<evidence type="ECO:0000256" key="3">
    <source>
        <dbReference type="ARBA" id="ARBA00023163"/>
    </source>
</evidence>
<dbReference type="OrthoDB" id="3682047at2"/>
<dbReference type="InterPro" id="IPR036271">
    <property type="entry name" value="Tet_transcr_reg_TetR-rel_C_sf"/>
</dbReference>
<sequence length="227" mass="24552">MPRPLIPDRRERILTEAQKLIVDKGWPATTVADIAAHAGIGKGAVYLEFPDKAAILAAVLNRAMQQLTAQVHRRVCDTQHLVDLPTVYRFGVEALLENPLMCALYLGDQHVLGEHVHNVADDRYLQRLGWLGDYIARLQDIGVIDAAIPTETIVHVLGVFTVGMVHAPGALGAATPEELSDAVGLFADLVGRGLATGLPVDPEAARAAQLTLLERLGTQLDLLEQRS</sequence>
<gene>
    <name evidence="6" type="ORF">B0T46_18215</name>
</gene>
<comment type="caution">
    <text evidence="6">The sequence shown here is derived from an EMBL/GenBank/DDBJ whole genome shotgun (WGS) entry which is preliminary data.</text>
</comment>
<dbReference type="InterPro" id="IPR050109">
    <property type="entry name" value="HTH-type_TetR-like_transc_reg"/>
</dbReference>
<dbReference type="SUPFAM" id="SSF46689">
    <property type="entry name" value="Homeodomain-like"/>
    <property type="match status" value="1"/>
</dbReference>
<keyword evidence="7" id="KW-1185">Reference proteome</keyword>
<dbReference type="GO" id="GO:0000976">
    <property type="term" value="F:transcription cis-regulatory region binding"/>
    <property type="evidence" value="ECO:0007669"/>
    <property type="project" value="TreeGrafter"/>
</dbReference>
<dbReference type="AlphaFoldDB" id="A0A1W0BEF4"/>
<dbReference type="Proteomes" id="UP000188836">
    <property type="component" value="Unassembled WGS sequence"/>
</dbReference>
<evidence type="ECO:0000259" key="5">
    <source>
        <dbReference type="PROSITE" id="PS50977"/>
    </source>
</evidence>
<feature type="DNA-binding region" description="H-T-H motif" evidence="4">
    <location>
        <begin position="30"/>
        <end position="49"/>
    </location>
</feature>
<dbReference type="InterPro" id="IPR009057">
    <property type="entry name" value="Homeodomain-like_sf"/>
</dbReference>
<dbReference type="PRINTS" id="PR00455">
    <property type="entry name" value="HTHTETR"/>
</dbReference>
<dbReference type="PANTHER" id="PTHR30055">
    <property type="entry name" value="HTH-TYPE TRANSCRIPTIONAL REGULATOR RUTR"/>
    <property type="match status" value="1"/>
</dbReference>
<evidence type="ECO:0000256" key="4">
    <source>
        <dbReference type="PROSITE-ProRule" id="PRU00335"/>
    </source>
</evidence>
<dbReference type="GO" id="GO:0003700">
    <property type="term" value="F:DNA-binding transcription factor activity"/>
    <property type="evidence" value="ECO:0007669"/>
    <property type="project" value="TreeGrafter"/>
</dbReference>